<dbReference type="PRINTS" id="PR00037">
    <property type="entry name" value="HTHLACR"/>
</dbReference>
<evidence type="ECO:0000259" key="4">
    <source>
        <dbReference type="PROSITE" id="PS51000"/>
    </source>
</evidence>
<dbReference type="InterPro" id="IPR037171">
    <property type="entry name" value="NagB/RpiA_transferase-like"/>
</dbReference>
<keyword evidence="2" id="KW-0238">DNA-binding</keyword>
<dbReference type="AlphaFoldDB" id="A0A1Q2KZ01"/>
<dbReference type="Pfam" id="PF00455">
    <property type="entry name" value="DeoRC"/>
    <property type="match status" value="1"/>
</dbReference>
<dbReference type="Gene3D" id="1.10.10.10">
    <property type="entry name" value="Winged helix-like DNA-binding domain superfamily/Winged helix DNA-binding domain"/>
    <property type="match status" value="1"/>
</dbReference>
<dbReference type="Proteomes" id="UP000188184">
    <property type="component" value="Chromosome"/>
</dbReference>
<sequence length="250" mass="27513">MLTQQRHEVILKLLHEKQTATIQEIADLTLASESTIRRDLTELEKQQKLERVHGGAVLADQQLEEPSVLDKSAKNLQEKIQLAKTAAELIEEGDYIYLDAGTTIIQMIPFLKDRDIQVVTNGLTHVQPLMEYGITTYLTGGLMKARTGALVGVQALNSLQAYQFDKCFLGVNGFHEMAGYTTPDPEEAAMKRLAAAQAQETYVLADYTKYGKVTFSKVIDLHEAGLITAGLPDEVMTALGQQTTIKGGMS</sequence>
<evidence type="ECO:0000256" key="3">
    <source>
        <dbReference type="ARBA" id="ARBA00023163"/>
    </source>
</evidence>
<dbReference type="KEGG" id="pmar:B0X71_10315"/>
<dbReference type="Pfam" id="PF08220">
    <property type="entry name" value="HTH_DeoR"/>
    <property type="match status" value="1"/>
</dbReference>
<dbReference type="InterPro" id="IPR036388">
    <property type="entry name" value="WH-like_DNA-bd_sf"/>
</dbReference>
<accession>A0A1Q2KZ01</accession>
<dbReference type="SUPFAM" id="SSF46785">
    <property type="entry name" value="Winged helix' DNA-binding domain"/>
    <property type="match status" value="1"/>
</dbReference>
<dbReference type="SMART" id="SM01134">
    <property type="entry name" value="DeoRC"/>
    <property type="match status" value="1"/>
</dbReference>
<dbReference type="PANTHER" id="PTHR30363">
    <property type="entry name" value="HTH-TYPE TRANSCRIPTIONAL REGULATOR SRLR-RELATED"/>
    <property type="match status" value="1"/>
</dbReference>
<dbReference type="InterPro" id="IPR036390">
    <property type="entry name" value="WH_DNA-bd_sf"/>
</dbReference>
<name>A0A1Q2KZ01_9BACL</name>
<dbReference type="RefSeq" id="WP_077589323.1">
    <property type="nucleotide sequence ID" value="NZ_CP019640.1"/>
</dbReference>
<evidence type="ECO:0000313" key="6">
    <source>
        <dbReference type="Proteomes" id="UP000188184"/>
    </source>
</evidence>
<gene>
    <name evidence="5" type="ORF">B0X71_10315</name>
</gene>
<dbReference type="PANTHER" id="PTHR30363:SF56">
    <property type="entry name" value="TRANSCRIPTIONAL REGULATOR, DEOR FAMILY"/>
    <property type="match status" value="1"/>
</dbReference>
<dbReference type="OrthoDB" id="9797223at2"/>
<dbReference type="EMBL" id="CP019640">
    <property type="protein sequence ID" value="AQQ53429.1"/>
    <property type="molecule type" value="Genomic_DNA"/>
</dbReference>
<dbReference type="Gene3D" id="3.40.50.1360">
    <property type="match status" value="1"/>
</dbReference>
<evidence type="ECO:0000256" key="1">
    <source>
        <dbReference type="ARBA" id="ARBA00023015"/>
    </source>
</evidence>
<keyword evidence="1" id="KW-0805">Transcription regulation</keyword>
<keyword evidence="6" id="KW-1185">Reference proteome</keyword>
<protein>
    <submittedName>
        <fullName evidence="5">DeoR family transcriptional regulator</fullName>
    </submittedName>
</protein>
<dbReference type="GO" id="GO:0003700">
    <property type="term" value="F:DNA-binding transcription factor activity"/>
    <property type="evidence" value="ECO:0007669"/>
    <property type="project" value="InterPro"/>
</dbReference>
<dbReference type="InterPro" id="IPR018356">
    <property type="entry name" value="Tscrpt_reg_HTH_DeoR_CS"/>
</dbReference>
<dbReference type="InterPro" id="IPR014036">
    <property type="entry name" value="DeoR-like_C"/>
</dbReference>
<dbReference type="GO" id="GO:0003677">
    <property type="term" value="F:DNA binding"/>
    <property type="evidence" value="ECO:0007669"/>
    <property type="project" value="UniProtKB-KW"/>
</dbReference>
<dbReference type="InterPro" id="IPR001034">
    <property type="entry name" value="DeoR_HTH"/>
</dbReference>
<evidence type="ECO:0000313" key="5">
    <source>
        <dbReference type="EMBL" id="AQQ53429.1"/>
    </source>
</evidence>
<organism evidence="5 6">
    <name type="scientific">Planococcus lenghuensis</name>
    <dbReference type="NCBI Taxonomy" id="2213202"/>
    <lineage>
        <taxon>Bacteria</taxon>
        <taxon>Bacillati</taxon>
        <taxon>Bacillota</taxon>
        <taxon>Bacilli</taxon>
        <taxon>Bacillales</taxon>
        <taxon>Caryophanaceae</taxon>
        <taxon>Planococcus</taxon>
    </lineage>
</organism>
<keyword evidence="3" id="KW-0804">Transcription</keyword>
<proteinExistence type="predicted"/>
<reference evidence="5 6" key="1">
    <citation type="submission" date="2017-02" db="EMBL/GenBank/DDBJ databases">
        <title>The complete genomic sequence of a novel cold adapted crude oil-degrading bacterium Planococcus qaidamina Y42.</title>
        <authorList>
            <person name="Yang R."/>
        </authorList>
    </citation>
    <scope>NUCLEOTIDE SEQUENCE [LARGE SCALE GENOMIC DNA]</scope>
    <source>
        <strain evidence="5 6">Y42</strain>
    </source>
</reference>
<dbReference type="SMART" id="SM00420">
    <property type="entry name" value="HTH_DEOR"/>
    <property type="match status" value="1"/>
</dbReference>
<dbReference type="InterPro" id="IPR050313">
    <property type="entry name" value="Carb_Metab_HTH_regulators"/>
</dbReference>
<feature type="domain" description="HTH deoR-type" evidence="4">
    <location>
        <begin position="3"/>
        <end position="58"/>
    </location>
</feature>
<evidence type="ECO:0000256" key="2">
    <source>
        <dbReference type="ARBA" id="ARBA00023125"/>
    </source>
</evidence>
<dbReference type="PROSITE" id="PS51000">
    <property type="entry name" value="HTH_DEOR_2"/>
    <property type="match status" value="1"/>
</dbReference>
<dbReference type="SUPFAM" id="SSF100950">
    <property type="entry name" value="NagB/RpiA/CoA transferase-like"/>
    <property type="match status" value="1"/>
</dbReference>
<dbReference type="PROSITE" id="PS00894">
    <property type="entry name" value="HTH_DEOR_1"/>
    <property type="match status" value="1"/>
</dbReference>